<evidence type="ECO:0000313" key="14">
    <source>
        <dbReference type="Proteomes" id="UP000008312"/>
    </source>
</evidence>
<evidence type="ECO:0000256" key="6">
    <source>
        <dbReference type="ARBA" id="ARBA00022448"/>
    </source>
</evidence>
<keyword evidence="7" id="KW-0679">Respiratory chain</keyword>
<organism evidence="13">
    <name type="scientific">Blastocystis hominis</name>
    <dbReference type="NCBI Taxonomy" id="12968"/>
    <lineage>
        <taxon>Eukaryota</taxon>
        <taxon>Sar</taxon>
        <taxon>Stramenopiles</taxon>
        <taxon>Bigyra</taxon>
        <taxon>Opalozoa</taxon>
        <taxon>Opalinata</taxon>
        <taxon>Blastocystidae</taxon>
        <taxon>Blastocystis</taxon>
    </lineage>
</organism>
<dbReference type="InParanoid" id="D8LXY6"/>
<evidence type="ECO:0000256" key="11">
    <source>
        <dbReference type="ARBA" id="ARBA00023136"/>
    </source>
</evidence>
<protein>
    <recommendedName>
        <fullName evidence="5">NADH dehydrogenase [ubiquinone] 1 beta subcomplex subunit 7</fullName>
    </recommendedName>
</protein>
<keyword evidence="14" id="KW-1185">Reference proteome</keyword>
<comment type="similarity">
    <text evidence="4">Belongs to the complex I NDUFB7 subunit family.</text>
</comment>
<keyword evidence="6" id="KW-0813">Transport</keyword>
<keyword evidence="8" id="KW-0999">Mitochondrion inner membrane</keyword>
<comment type="subcellular location">
    <subcellularLocation>
        <location evidence="3">Mitochondrion inner membrane</location>
        <topology evidence="3">Peripheral membrane protein</topology>
    </subcellularLocation>
    <subcellularLocation>
        <location evidence="2">Mitochondrion intermembrane space</location>
    </subcellularLocation>
</comment>
<dbReference type="GeneID" id="24918071"/>
<evidence type="ECO:0000313" key="13">
    <source>
        <dbReference type="EMBL" id="CBK20441.2"/>
    </source>
</evidence>
<dbReference type="EMBL" id="FN668639">
    <property type="protein sequence ID" value="CBK20441.2"/>
    <property type="molecule type" value="Genomic_DNA"/>
</dbReference>
<comment type="function">
    <text evidence="1">Accessory subunit of the mitochondrial membrane respiratory chain NADH dehydrogenase (Complex I), that is believed not to be involved in catalysis. Complex I functions in the transfer of electrons from NADH to the respiratory chain. The immediate electron acceptor for the enzyme is believed to be ubiquinone.</text>
</comment>
<keyword evidence="12" id="KW-1015">Disulfide bond</keyword>
<evidence type="ECO:0000256" key="3">
    <source>
        <dbReference type="ARBA" id="ARBA00004637"/>
    </source>
</evidence>
<proteinExistence type="inferred from homology"/>
<evidence type="ECO:0000256" key="8">
    <source>
        <dbReference type="ARBA" id="ARBA00022792"/>
    </source>
</evidence>
<keyword evidence="9" id="KW-0249">Electron transport</keyword>
<evidence type="ECO:0000256" key="9">
    <source>
        <dbReference type="ARBA" id="ARBA00022982"/>
    </source>
</evidence>
<dbReference type="GO" id="GO:0005743">
    <property type="term" value="C:mitochondrial inner membrane"/>
    <property type="evidence" value="ECO:0007669"/>
    <property type="project" value="UniProtKB-SubCell"/>
</dbReference>
<dbReference type="OrthoDB" id="268414at2759"/>
<evidence type="ECO:0000256" key="5">
    <source>
        <dbReference type="ARBA" id="ARBA00018677"/>
    </source>
</evidence>
<dbReference type="PANTHER" id="PTHR20900:SF0">
    <property type="entry name" value="NADH DEHYDROGENASE [UBIQUINONE] 1 BETA SUBCOMPLEX SUBUNIT 7"/>
    <property type="match status" value="1"/>
</dbReference>
<evidence type="ECO:0000256" key="7">
    <source>
        <dbReference type="ARBA" id="ARBA00022660"/>
    </source>
</evidence>
<name>D8LXY6_BLAHO</name>
<dbReference type="InterPro" id="IPR008698">
    <property type="entry name" value="NDUB7"/>
</dbReference>
<evidence type="ECO:0000256" key="10">
    <source>
        <dbReference type="ARBA" id="ARBA00023128"/>
    </source>
</evidence>
<dbReference type="Pfam" id="PF05676">
    <property type="entry name" value="NDUF_B7"/>
    <property type="match status" value="1"/>
</dbReference>
<evidence type="ECO:0000256" key="1">
    <source>
        <dbReference type="ARBA" id="ARBA00003195"/>
    </source>
</evidence>
<keyword evidence="11" id="KW-0472">Membrane</keyword>
<keyword evidence="10" id="KW-0496">Mitochondrion</keyword>
<dbReference type="PANTHER" id="PTHR20900">
    <property type="entry name" value="NADH:UBIQUINONE OXIDOREDUCTASE B18-LIKE SUBUNIT"/>
    <property type="match status" value="1"/>
</dbReference>
<accession>D8LXY6</accession>
<dbReference type="GO" id="GO:0005758">
    <property type="term" value="C:mitochondrial intermembrane space"/>
    <property type="evidence" value="ECO:0007669"/>
    <property type="project" value="UniProtKB-SubCell"/>
</dbReference>
<dbReference type="OMA" id="HELHAYN"/>
<dbReference type="Proteomes" id="UP000008312">
    <property type="component" value="Unassembled WGS sequence"/>
</dbReference>
<evidence type="ECO:0000256" key="4">
    <source>
        <dbReference type="ARBA" id="ARBA00008006"/>
    </source>
</evidence>
<dbReference type="AlphaFoldDB" id="D8LXY6"/>
<evidence type="ECO:0000256" key="12">
    <source>
        <dbReference type="ARBA" id="ARBA00023157"/>
    </source>
</evidence>
<gene>
    <name evidence="13" type="ORF">GSBLH_T00000780001</name>
</gene>
<reference evidence="13" key="1">
    <citation type="submission" date="2010-02" db="EMBL/GenBank/DDBJ databases">
        <title>Sequencing and annotation of the Blastocystis hominis genome.</title>
        <authorList>
            <person name="Wincker P."/>
        </authorList>
    </citation>
    <scope>NUCLEOTIDE SEQUENCE</scope>
    <source>
        <strain evidence="13">Singapore isolate B</strain>
    </source>
</reference>
<dbReference type="RefSeq" id="XP_012894489.1">
    <property type="nucleotide sequence ID" value="XM_013039035.1"/>
</dbReference>
<sequence length="64" mass="7790">MEQPTNLPTEQELKDARIPPTWRDNCSHILIPLNKCRREHNFMMNKCVELKHAYEKCQHDEWEL</sequence>
<evidence type="ECO:0000256" key="2">
    <source>
        <dbReference type="ARBA" id="ARBA00004569"/>
    </source>
</evidence>